<gene>
    <name evidence="1" type="ORF">ICL16_03960</name>
</gene>
<dbReference type="Proteomes" id="UP000629098">
    <property type="component" value="Unassembled WGS sequence"/>
</dbReference>
<evidence type="ECO:0000313" key="1">
    <source>
        <dbReference type="EMBL" id="MBD2771301.1"/>
    </source>
</evidence>
<dbReference type="EMBL" id="JACXAE010000014">
    <property type="protein sequence ID" value="MBD2771301.1"/>
    <property type="molecule type" value="Genomic_DNA"/>
</dbReference>
<accession>A0A8J7C5X4</accession>
<keyword evidence="2" id="KW-1185">Reference proteome</keyword>
<reference evidence="1" key="1">
    <citation type="submission" date="2020-09" db="EMBL/GenBank/DDBJ databases">
        <title>Iningainema tapete sp. nov. (Scytonemataceae, Cyanobacteria) from greenhouses in central Florida (USA) produces two types of nodularin with biosynthetic potential for microcystin-LR and anabaenopeptins.</title>
        <authorList>
            <person name="Berthold D.E."/>
            <person name="Lefler F.W."/>
            <person name="Huang I.-S."/>
            <person name="Abdulla H."/>
            <person name="Zimba P.V."/>
            <person name="Laughinghouse H.D. IV."/>
        </authorList>
    </citation>
    <scope>NUCLEOTIDE SEQUENCE</scope>
    <source>
        <strain evidence="1">BLCCT55</strain>
    </source>
</reference>
<organism evidence="1 2">
    <name type="scientific">Iningainema tapete BLCC-T55</name>
    <dbReference type="NCBI Taxonomy" id="2748662"/>
    <lineage>
        <taxon>Bacteria</taxon>
        <taxon>Bacillati</taxon>
        <taxon>Cyanobacteriota</taxon>
        <taxon>Cyanophyceae</taxon>
        <taxon>Nostocales</taxon>
        <taxon>Scytonemataceae</taxon>
        <taxon>Iningainema tapete</taxon>
    </lineage>
</organism>
<protein>
    <submittedName>
        <fullName evidence="1">Uncharacterized protein</fullName>
    </submittedName>
</protein>
<evidence type="ECO:0000313" key="2">
    <source>
        <dbReference type="Proteomes" id="UP000629098"/>
    </source>
</evidence>
<dbReference type="RefSeq" id="WP_190825600.1">
    <property type="nucleotide sequence ID" value="NZ_CAWPPI010000014.1"/>
</dbReference>
<comment type="caution">
    <text evidence="1">The sequence shown here is derived from an EMBL/GenBank/DDBJ whole genome shotgun (WGS) entry which is preliminary data.</text>
</comment>
<sequence length="192" mass="22197">MNVLVIPEDFRKDQYMLKPIFMAMMKEVGKPNARVRVCQDPLLGGVSEALKWERIQEIIERYKGMVNLFLLCVDRDGKEGRKGVLTSIEQQAVNILTGGRLLLAENAWQEIEVWVLAGHNLPSDWNWQVIRDEVNPKETYFLPFAEQRNLLDAPGEGRKTLAEEAARRYDRIRQLCPEDIANLEDRVRSFLA</sequence>
<name>A0A8J7C5X4_9CYAN</name>
<dbReference type="AlphaFoldDB" id="A0A8J7C5X4"/>
<proteinExistence type="predicted"/>